<comment type="caution">
    <text evidence="1">The sequence shown here is derived from an EMBL/GenBank/DDBJ whole genome shotgun (WGS) entry which is preliminary data.</text>
</comment>
<name>A0A7J0DQP2_9ERIC</name>
<accession>A0A7J0DQP2</accession>
<dbReference type="EMBL" id="BJWL01000339">
    <property type="protein sequence ID" value="GFS40078.1"/>
    <property type="molecule type" value="Genomic_DNA"/>
</dbReference>
<dbReference type="OrthoDB" id="1735624at2759"/>
<organism evidence="1 2">
    <name type="scientific">Actinidia rufa</name>
    <dbReference type="NCBI Taxonomy" id="165716"/>
    <lineage>
        <taxon>Eukaryota</taxon>
        <taxon>Viridiplantae</taxon>
        <taxon>Streptophyta</taxon>
        <taxon>Embryophyta</taxon>
        <taxon>Tracheophyta</taxon>
        <taxon>Spermatophyta</taxon>
        <taxon>Magnoliopsida</taxon>
        <taxon>eudicotyledons</taxon>
        <taxon>Gunneridae</taxon>
        <taxon>Pentapetalae</taxon>
        <taxon>asterids</taxon>
        <taxon>Ericales</taxon>
        <taxon>Actinidiaceae</taxon>
        <taxon>Actinidia</taxon>
    </lineage>
</organism>
<proteinExistence type="predicted"/>
<dbReference type="Proteomes" id="UP000585474">
    <property type="component" value="Unassembled WGS sequence"/>
</dbReference>
<keyword evidence="2" id="KW-1185">Reference proteome</keyword>
<dbReference type="AlphaFoldDB" id="A0A7J0DQP2"/>
<evidence type="ECO:0000313" key="2">
    <source>
        <dbReference type="Proteomes" id="UP000585474"/>
    </source>
</evidence>
<sequence>MNWHGQLRRGRGVREGWSGLWWWWIQCRRWWSGADGSGFGADGGGLGRGSGVREGWSGPWWWWIRCRWWWIQCQLWWPTARALGLGDCIVRGKTTITSELSLFSKFGGVTVPKFRQGATVGDNPEGCQGTEALMASQNSNCSGSRKTHREPPHALRTLGDKGAKLLVDAQRTAKAASNQKQGRLLLERGDSQDITIKCLQNQLAEMAQILVDNKLIKLAQAVEEGPSKDRTKGSNLPPQEAELRPIGISVRPSRPSGIKKAICSISSTTKLRRHQVKLSSWQVAVKQCYLVAISTKAVMKEVKLIEEHHKVLEDIGRDLEAKVVEDLICYKLDEPSFDCFFFTGANLEERERTELVQFLIEYIEVFAWTSDEMLEIDPNFIKHELNVLLEA</sequence>
<protein>
    <submittedName>
        <fullName evidence="1">Uncharacterized protein</fullName>
    </submittedName>
</protein>
<gene>
    <name evidence="1" type="ORF">Acr_00g0066580</name>
</gene>
<evidence type="ECO:0000313" key="1">
    <source>
        <dbReference type="EMBL" id="GFS40078.1"/>
    </source>
</evidence>
<reference evidence="2" key="1">
    <citation type="submission" date="2019-07" db="EMBL/GenBank/DDBJ databases">
        <title>De Novo Assembly of kiwifruit Actinidia rufa.</title>
        <authorList>
            <person name="Sugita-Konishi S."/>
            <person name="Sato K."/>
            <person name="Mori E."/>
            <person name="Abe Y."/>
            <person name="Kisaki G."/>
            <person name="Hamano K."/>
            <person name="Suezawa K."/>
            <person name="Otani M."/>
            <person name="Fukuda T."/>
            <person name="Manabe T."/>
            <person name="Gomi K."/>
            <person name="Tabuchi M."/>
            <person name="Akimitsu K."/>
            <person name="Kataoka I."/>
        </authorList>
    </citation>
    <scope>NUCLEOTIDE SEQUENCE [LARGE SCALE GENOMIC DNA]</scope>
    <source>
        <strain evidence="2">cv. Fuchu</strain>
    </source>
</reference>